<dbReference type="EMBL" id="SMFQ01000002">
    <property type="protein sequence ID" value="TCJ89088.1"/>
    <property type="molecule type" value="Genomic_DNA"/>
</dbReference>
<evidence type="ECO:0000313" key="5">
    <source>
        <dbReference type="Proteomes" id="UP000294887"/>
    </source>
</evidence>
<dbReference type="Proteomes" id="UP000294887">
    <property type="component" value="Unassembled WGS sequence"/>
</dbReference>
<comment type="caution">
    <text evidence="4">The sequence shown here is derived from an EMBL/GenBank/DDBJ whole genome shotgun (WGS) entry which is preliminary data.</text>
</comment>
<feature type="domain" description="Phospholipase/carboxylesterase/thioesterase" evidence="3">
    <location>
        <begin position="58"/>
        <end position="271"/>
    </location>
</feature>
<keyword evidence="2" id="KW-0378">Hydrolase</keyword>
<evidence type="ECO:0000313" key="4">
    <source>
        <dbReference type="EMBL" id="TCJ89088.1"/>
    </source>
</evidence>
<dbReference type="Pfam" id="PF02230">
    <property type="entry name" value="Abhydrolase_2"/>
    <property type="match status" value="1"/>
</dbReference>
<keyword evidence="5" id="KW-1185">Reference proteome</keyword>
<dbReference type="InterPro" id="IPR050565">
    <property type="entry name" value="LYPA1-2/EST-like"/>
</dbReference>
<dbReference type="InterPro" id="IPR029058">
    <property type="entry name" value="AB_hydrolase_fold"/>
</dbReference>
<evidence type="ECO:0000256" key="2">
    <source>
        <dbReference type="ARBA" id="ARBA00022801"/>
    </source>
</evidence>
<dbReference type="Gene3D" id="3.40.50.1820">
    <property type="entry name" value="alpha/beta hydrolase"/>
    <property type="match status" value="1"/>
</dbReference>
<gene>
    <name evidence="4" type="ORF">EV695_0949</name>
</gene>
<protein>
    <submittedName>
        <fullName evidence="4">Phospholipase/carboxylesterase</fullName>
    </submittedName>
</protein>
<comment type="similarity">
    <text evidence="1">Belongs to the AB hydrolase superfamily. AB hydrolase 2 family.</text>
</comment>
<dbReference type="SUPFAM" id="SSF53474">
    <property type="entry name" value="alpha/beta-Hydrolases"/>
    <property type="match status" value="1"/>
</dbReference>
<dbReference type="PANTHER" id="PTHR10655">
    <property type="entry name" value="LYSOPHOSPHOLIPASE-RELATED"/>
    <property type="match status" value="1"/>
</dbReference>
<dbReference type="AlphaFoldDB" id="A0A4R1FAX0"/>
<dbReference type="GO" id="GO:0016787">
    <property type="term" value="F:hydrolase activity"/>
    <property type="evidence" value="ECO:0007669"/>
    <property type="project" value="UniProtKB-KW"/>
</dbReference>
<proteinExistence type="inferred from homology"/>
<sequence>MINFDIMQRLFLTSLMSHLVKKATPPLIALFFAQVLFSTLLGYSGHIGSVEAMEKLPAEIVKTAEETEFTVIWMHGLGADGNDFVPVIPELRLPASLKVKFIFPHAPSRPVTLNNGMSMPAWYDLLSLDRSKNANEDDILTTVTWINKMIDDEIESGTPSEKILLAGFSQGGVIALHTGLRYPKKLGGIMALSTYIPFADNLLGEVPDVQKGMAIFAAHGQQDPVIPFASWQDYVPQLEAKGFDVEAHSYQMEHSVNMEEINDISAWLQKTLK</sequence>
<evidence type="ECO:0000256" key="1">
    <source>
        <dbReference type="ARBA" id="ARBA00006499"/>
    </source>
</evidence>
<organism evidence="4 5">
    <name type="scientific">Cocleimonas flava</name>
    <dbReference type="NCBI Taxonomy" id="634765"/>
    <lineage>
        <taxon>Bacteria</taxon>
        <taxon>Pseudomonadati</taxon>
        <taxon>Pseudomonadota</taxon>
        <taxon>Gammaproteobacteria</taxon>
        <taxon>Thiotrichales</taxon>
        <taxon>Thiotrichaceae</taxon>
        <taxon>Cocleimonas</taxon>
    </lineage>
</organism>
<dbReference type="InterPro" id="IPR003140">
    <property type="entry name" value="PLipase/COase/thioEstase"/>
</dbReference>
<name>A0A4R1FAX0_9GAMM</name>
<dbReference type="PANTHER" id="PTHR10655:SF17">
    <property type="entry name" value="LYSOPHOSPHOLIPASE-LIKE PROTEIN 1"/>
    <property type="match status" value="1"/>
</dbReference>
<evidence type="ECO:0000259" key="3">
    <source>
        <dbReference type="Pfam" id="PF02230"/>
    </source>
</evidence>
<reference evidence="4 5" key="1">
    <citation type="submission" date="2019-03" db="EMBL/GenBank/DDBJ databases">
        <title>Genomic Encyclopedia of Type Strains, Phase IV (KMG-IV): sequencing the most valuable type-strain genomes for metagenomic binning, comparative biology and taxonomic classification.</title>
        <authorList>
            <person name="Goeker M."/>
        </authorList>
    </citation>
    <scope>NUCLEOTIDE SEQUENCE [LARGE SCALE GENOMIC DNA]</scope>
    <source>
        <strain evidence="4 5">DSM 24830</strain>
    </source>
</reference>
<accession>A0A4R1FAX0</accession>